<keyword evidence="3" id="KW-1185">Reference proteome</keyword>
<evidence type="ECO:0000256" key="1">
    <source>
        <dbReference type="SAM" id="SignalP"/>
    </source>
</evidence>
<keyword evidence="1" id="KW-0732">Signal</keyword>
<organism evidence="2 3">
    <name type="scientific">Mucilaginibacter litoreus</name>
    <dbReference type="NCBI Taxonomy" id="1048221"/>
    <lineage>
        <taxon>Bacteria</taxon>
        <taxon>Pseudomonadati</taxon>
        <taxon>Bacteroidota</taxon>
        <taxon>Sphingobacteriia</taxon>
        <taxon>Sphingobacteriales</taxon>
        <taxon>Sphingobacteriaceae</taxon>
        <taxon>Mucilaginibacter</taxon>
    </lineage>
</organism>
<feature type="chain" id="PRO_5047422579" description="YXWGXW repeat-containing protein" evidence="1">
    <location>
        <begin position="25"/>
        <end position="211"/>
    </location>
</feature>
<protein>
    <recommendedName>
        <fullName evidence="4">YXWGXW repeat-containing protein</fullName>
    </recommendedName>
</protein>
<sequence>MKKTVFKTLAVILILGSSALQTKAQVSVNLNIGTWNPPAEYADASYYYLPDVNSYYYVPTHQYIYLNGNNWVWRNTLPARYSYYNINDGYKVAVYRPHPYRYYYSDRTRYARYRGVKHVIVRDRYYRPRARVVNRVHYVGRPRNVYHTKYVNRRPRVINRTRVVNRPHKTIVHRTRVVNRPAHHARVIKHTKIVRPTHHNGGNHGHGRGHH</sequence>
<accession>A0ABW3AT31</accession>
<gene>
    <name evidence="2" type="ORF">ACFQZX_11345</name>
</gene>
<comment type="caution">
    <text evidence="2">The sequence shown here is derived from an EMBL/GenBank/DDBJ whole genome shotgun (WGS) entry which is preliminary data.</text>
</comment>
<evidence type="ECO:0000313" key="3">
    <source>
        <dbReference type="Proteomes" id="UP001597010"/>
    </source>
</evidence>
<dbReference type="Proteomes" id="UP001597010">
    <property type="component" value="Unassembled WGS sequence"/>
</dbReference>
<reference evidence="3" key="1">
    <citation type="journal article" date="2019" name="Int. J. Syst. Evol. Microbiol.">
        <title>The Global Catalogue of Microorganisms (GCM) 10K type strain sequencing project: providing services to taxonomists for standard genome sequencing and annotation.</title>
        <authorList>
            <consortium name="The Broad Institute Genomics Platform"/>
            <consortium name="The Broad Institute Genome Sequencing Center for Infectious Disease"/>
            <person name="Wu L."/>
            <person name="Ma J."/>
        </authorList>
    </citation>
    <scope>NUCLEOTIDE SEQUENCE [LARGE SCALE GENOMIC DNA]</scope>
    <source>
        <strain evidence="3">CCUG 61484</strain>
    </source>
</reference>
<evidence type="ECO:0008006" key="4">
    <source>
        <dbReference type="Google" id="ProtNLM"/>
    </source>
</evidence>
<dbReference type="EMBL" id="JBHTHZ010000005">
    <property type="protein sequence ID" value="MFD0794216.1"/>
    <property type="molecule type" value="Genomic_DNA"/>
</dbReference>
<feature type="signal peptide" evidence="1">
    <location>
        <begin position="1"/>
        <end position="24"/>
    </location>
</feature>
<dbReference type="RefSeq" id="WP_377115183.1">
    <property type="nucleotide sequence ID" value="NZ_JBHTHZ010000005.1"/>
</dbReference>
<name>A0ABW3AT31_9SPHI</name>
<evidence type="ECO:0000313" key="2">
    <source>
        <dbReference type="EMBL" id="MFD0794216.1"/>
    </source>
</evidence>
<proteinExistence type="predicted"/>